<protein>
    <submittedName>
        <fullName evidence="6">Uncharacterized protein</fullName>
    </submittedName>
</protein>
<evidence type="ECO:0000256" key="2">
    <source>
        <dbReference type="SAM" id="MobiDB-lite"/>
    </source>
</evidence>
<feature type="transmembrane region" description="Helical" evidence="3">
    <location>
        <begin position="692"/>
        <end position="712"/>
    </location>
</feature>
<evidence type="ECO:0000313" key="7">
    <source>
        <dbReference type="Proteomes" id="UP000280104"/>
    </source>
</evidence>
<evidence type="ECO:0000259" key="4">
    <source>
        <dbReference type="Pfam" id="PF05699"/>
    </source>
</evidence>
<keyword evidence="3" id="KW-0472">Membrane</keyword>
<dbReference type="Pfam" id="PF14372">
    <property type="entry name" value="hAT-like_RNase-H"/>
    <property type="match status" value="1"/>
</dbReference>
<keyword evidence="3" id="KW-0812">Transmembrane</keyword>
<dbReference type="AlphaFoldDB" id="A0A7H4LPH0"/>
<dbReference type="SMART" id="SM00614">
    <property type="entry name" value="ZnF_BED"/>
    <property type="match status" value="1"/>
</dbReference>
<dbReference type="InterPro" id="IPR008906">
    <property type="entry name" value="HATC_C_dom"/>
</dbReference>
<gene>
    <name evidence="6" type="ORF">CAMPLR22A2D_LOCUS5142</name>
</gene>
<keyword evidence="1" id="KW-0238">DNA-binding</keyword>
<dbReference type="GO" id="GO:0046983">
    <property type="term" value="F:protein dimerization activity"/>
    <property type="evidence" value="ECO:0007669"/>
    <property type="project" value="InterPro"/>
</dbReference>
<name>A0A7H4LPH0_WHEAT</name>
<dbReference type="PANTHER" id="PTHR46481">
    <property type="entry name" value="ZINC FINGER BED DOMAIN-CONTAINING PROTEIN 4"/>
    <property type="match status" value="1"/>
</dbReference>
<dbReference type="SUPFAM" id="SSF53098">
    <property type="entry name" value="Ribonuclease H-like"/>
    <property type="match status" value="1"/>
</dbReference>
<feature type="domain" description="hAT-like transposase RNase-H fold" evidence="5">
    <location>
        <begin position="424"/>
        <end position="524"/>
    </location>
</feature>
<proteinExistence type="predicted"/>
<feature type="domain" description="HAT C-terminal dimerisation" evidence="4">
    <location>
        <begin position="572"/>
        <end position="653"/>
    </location>
</feature>
<dbReference type="Pfam" id="PF05699">
    <property type="entry name" value="Dimer_Tnp_hAT"/>
    <property type="match status" value="1"/>
</dbReference>
<reference evidence="6 7" key="1">
    <citation type="submission" date="2018-05" db="EMBL/GenBank/DDBJ databases">
        <authorList>
            <person name="Thind KAUR A."/>
        </authorList>
    </citation>
    <scope>NUCLEOTIDE SEQUENCE [LARGE SCALE GENOMIC DNA]</scope>
</reference>
<dbReference type="PANTHER" id="PTHR46481:SF11">
    <property type="entry name" value="ZINC FINGER BED DOMAIN-CONTAINING PROTEIN RICESLEEPER 2-LIKE"/>
    <property type="match status" value="1"/>
</dbReference>
<dbReference type="InterPro" id="IPR052035">
    <property type="entry name" value="ZnF_BED_domain_contain"/>
</dbReference>
<dbReference type="InterPro" id="IPR025525">
    <property type="entry name" value="hAT-like_transposase_RNase-H"/>
</dbReference>
<dbReference type="Gramene" id="TraesSYM2D03G01298860.2">
    <property type="protein sequence ID" value="TraesSYM2D03G01298860.2"/>
    <property type="gene ID" value="TraesSYM2D03G01298860"/>
</dbReference>
<accession>A0A7H4LPH0</accession>
<evidence type="ECO:0000313" key="6">
    <source>
        <dbReference type="EMBL" id="SPT20509.1"/>
    </source>
</evidence>
<dbReference type="InterPro" id="IPR012337">
    <property type="entry name" value="RNaseH-like_sf"/>
</dbReference>
<sequence>MASSETSAAPAARSSDVAGHATPDATPDTSAEEASQGVADRSVRVGNKRRKLPSFIWSDFEKLFLDGEWKAECIYCAEVLPAEAAGGTSHLEDHLMSCADWHALAAPQESRLSKADDGEADWEDVLFDQDVARKQLAMMICAHDYPLSIVNHAGFQKLCYALQPMFQMVSRNDIRKDILGMYAAEKDKMVKYFADFKGRVAITTDMWTAEHQKRGYMVITAHFLDESWQLKSFMLRFVYVPCPHNAAVICEALHESLVDWHLERKISTVTLDNCTPNDEAMEHLPDKLDLKSLLLEGKYLHMRCGAHMLNLIVKDGMDLMEKGIERVRDSVAYWSATPGRHEKFEKMAQSLNIEYKERLFLDCKTRWNSTYRMLTIALEYIEIFETLKEHEKSFSCCPTKDDWKFAKELCDRLKIFYDVSESFSGTKYVTANMFFRKICCIQLAIRKWVASDNELVQTMSEEMKGKFDKYWKDVLYLMSVATVLDPRYKLHMLQAIFGSLYGTEHAAVEVAKIRKLMADLLKQYQEDDGVVATSEAVSCAASGAGGEDDIMDIFDRYMSSRPTIGASPVQTELDLYLEEQIIRRIPDEDIMTWWKYGGAKYPTLQRIARDILPIPASAVISESAFNTKGRLLSPHRGQLAPSMVEAIMCMKAWSRADMIGDGNSTLFAAFQSVLDDDDEEMMVTYSTPYTRFVYAVIFISMILIVVLLTCSLQG</sequence>
<dbReference type="Proteomes" id="UP000280104">
    <property type="component" value="Chromosome II"/>
</dbReference>
<dbReference type="EMBL" id="LS480641">
    <property type="protein sequence ID" value="SPT20509.1"/>
    <property type="molecule type" value="Genomic_DNA"/>
</dbReference>
<organism evidence="6 7">
    <name type="scientific">Triticum aestivum</name>
    <name type="common">Wheat</name>
    <dbReference type="NCBI Taxonomy" id="4565"/>
    <lineage>
        <taxon>Eukaryota</taxon>
        <taxon>Viridiplantae</taxon>
        <taxon>Streptophyta</taxon>
        <taxon>Embryophyta</taxon>
        <taxon>Tracheophyta</taxon>
        <taxon>Spermatophyta</taxon>
        <taxon>Magnoliopsida</taxon>
        <taxon>Liliopsida</taxon>
        <taxon>Poales</taxon>
        <taxon>Poaceae</taxon>
        <taxon>BOP clade</taxon>
        <taxon>Pooideae</taxon>
        <taxon>Triticodae</taxon>
        <taxon>Triticeae</taxon>
        <taxon>Triticinae</taxon>
        <taxon>Triticum</taxon>
    </lineage>
</organism>
<dbReference type="GO" id="GO:0003677">
    <property type="term" value="F:DNA binding"/>
    <property type="evidence" value="ECO:0007669"/>
    <property type="project" value="UniProtKB-KW"/>
</dbReference>
<evidence type="ECO:0000259" key="5">
    <source>
        <dbReference type="Pfam" id="PF14372"/>
    </source>
</evidence>
<feature type="region of interest" description="Disordered" evidence="2">
    <location>
        <begin position="1"/>
        <end position="42"/>
    </location>
</feature>
<keyword evidence="3" id="KW-1133">Transmembrane helix</keyword>
<evidence type="ECO:0000256" key="3">
    <source>
        <dbReference type="SAM" id="Phobius"/>
    </source>
</evidence>
<evidence type="ECO:0000256" key="1">
    <source>
        <dbReference type="ARBA" id="ARBA00023125"/>
    </source>
</evidence>